<dbReference type="Proteomes" id="UP000625568">
    <property type="component" value="Chromosome 3"/>
</dbReference>
<dbReference type="GeneID" id="93130911"/>
<evidence type="ECO:0000313" key="2">
    <source>
        <dbReference type="Proteomes" id="UP000625568"/>
    </source>
</evidence>
<organism evidence="1 2">
    <name type="scientific">Burkholderia dolosa</name>
    <dbReference type="NCBI Taxonomy" id="152500"/>
    <lineage>
        <taxon>Bacteria</taxon>
        <taxon>Pseudomonadati</taxon>
        <taxon>Pseudomonadota</taxon>
        <taxon>Betaproteobacteria</taxon>
        <taxon>Burkholderiales</taxon>
        <taxon>Burkholderiaceae</taxon>
        <taxon>Burkholderia</taxon>
        <taxon>Burkholderia cepacia complex</taxon>
    </lineage>
</organism>
<gene>
    <name evidence="1" type="ORF">I6K02_28380</name>
</gene>
<dbReference type="RefSeq" id="WP_123806789.1">
    <property type="nucleotide sequence ID" value="NZ_CABVPR010000008.1"/>
</dbReference>
<protein>
    <submittedName>
        <fullName evidence="1">Uncharacterized protein</fullName>
    </submittedName>
</protein>
<dbReference type="EMBL" id="CP069484">
    <property type="protein sequence ID" value="QRO81029.1"/>
    <property type="molecule type" value="Genomic_DNA"/>
</dbReference>
<evidence type="ECO:0000313" key="1">
    <source>
        <dbReference type="EMBL" id="QRO81029.1"/>
    </source>
</evidence>
<keyword evidence="2" id="KW-1185">Reference proteome</keyword>
<dbReference type="AlphaFoldDB" id="A0A892IJS6"/>
<proteinExistence type="predicted"/>
<accession>A0A892IJS6</accession>
<reference evidence="1 2" key="1">
    <citation type="submission" date="2021-02" db="EMBL/GenBank/DDBJ databases">
        <title>FDA dAtabase for Regulatory Grade micrObial Sequences (FDA-ARGOS): Supporting development and validation of Infectious Disease Dx tests.</title>
        <authorList>
            <person name="Minogue T."/>
            <person name="Wolcott M."/>
            <person name="Wasieloski L."/>
            <person name="Aguilar W."/>
            <person name="Moore D."/>
            <person name="Jaissle J."/>
            <person name="Tallon L."/>
            <person name="Sadzewicz L."/>
            <person name="Zhao X."/>
            <person name="Boylan J."/>
            <person name="Ott S."/>
            <person name="Bowen H."/>
            <person name="Vavikolanu K."/>
            <person name="Mehta A."/>
            <person name="Aluvathingal J."/>
            <person name="Nadendla S."/>
            <person name="Yan Y."/>
            <person name="Sichtig H."/>
        </authorList>
    </citation>
    <scope>NUCLEOTIDE SEQUENCE [LARGE SCALE GENOMIC DNA]</scope>
    <source>
        <strain evidence="1 2">FDAARGOS_1272</strain>
    </source>
</reference>
<name>A0A892IJS6_9BURK</name>
<sequence>MKQITHSAREQLKKHAERALCTSALERIGARPMRYARMPRCGDSGVTRRDTPRLRTDGCRDCDATFAEHDRTIE</sequence>